<dbReference type="HOGENOM" id="CLU_018250_1_0_1"/>
<dbReference type="PANTHER" id="PTHR22999:SF23">
    <property type="entry name" value="SORTING NEXIN-16"/>
    <property type="match status" value="1"/>
</dbReference>
<comment type="subcellular location">
    <subcellularLocation>
        <location evidence="1">Cytoplasm</location>
    </subcellularLocation>
</comment>
<dbReference type="VEuPathDB" id="FungiDB:LEMA_P018050.1"/>
<feature type="compositionally biased region" description="Polar residues" evidence="3">
    <location>
        <begin position="1"/>
        <end position="20"/>
    </location>
</feature>
<evidence type="ECO:0000259" key="4">
    <source>
        <dbReference type="PROSITE" id="PS51207"/>
    </source>
</evidence>
<feature type="domain" description="PXA" evidence="4">
    <location>
        <begin position="79"/>
        <end position="271"/>
    </location>
</feature>
<dbReference type="PANTHER" id="PTHR22999">
    <property type="entry name" value="PX SERINE/THREONINE KINASE PXK"/>
    <property type="match status" value="1"/>
</dbReference>
<dbReference type="InterPro" id="IPR051837">
    <property type="entry name" value="SortingNexin/PXDomain-PKLike"/>
</dbReference>
<dbReference type="GO" id="GO:0045022">
    <property type="term" value="P:early endosome to late endosome transport"/>
    <property type="evidence" value="ECO:0007669"/>
    <property type="project" value="TreeGrafter"/>
</dbReference>
<dbReference type="GO" id="GO:0005769">
    <property type="term" value="C:early endosome"/>
    <property type="evidence" value="ECO:0007669"/>
    <property type="project" value="TreeGrafter"/>
</dbReference>
<accession>E5AAI4</accession>
<dbReference type="InterPro" id="IPR003114">
    <property type="entry name" value="Phox_assoc"/>
</dbReference>
<keyword evidence="6" id="KW-1185">Reference proteome</keyword>
<name>E5AAI4_LEPMJ</name>
<evidence type="ECO:0000313" key="5">
    <source>
        <dbReference type="EMBL" id="CBY00675.1"/>
    </source>
</evidence>
<evidence type="ECO:0000256" key="1">
    <source>
        <dbReference type="ARBA" id="ARBA00004496"/>
    </source>
</evidence>
<evidence type="ECO:0000256" key="3">
    <source>
        <dbReference type="SAM" id="MobiDB-lite"/>
    </source>
</evidence>
<gene>
    <name evidence="5" type="ORF">LEMA_P018050.1</name>
</gene>
<dbReference type="InParanoid" id="E5AAI4"/>
<keyword evidence="2" id="KW-0963">Cytoplasm</keyword>
<dbReference type="FunCoup" id="E5AAI4">
    <property type="interactions" value="23"/>
</dbReference>
<dbReference type="EMBL" id="FP929138">
    <property type="protein sequence ID" value="CBY00675.1"/>
    <property type="molecule type" value="Genomic_DNA"/>
</dbReference>
<organism evidence="6">
    <name type="scientific">Leptosphaeria maculans (strain JN3 / isolate v23.1.3 / race Av1-4-5-6-7-8)</name>
    <name type="common">Blackleg fungus</name>
    <name type="synonym">Phoma lingam</name>
    <dbReference type="NCBI Taxonomy" id="985895"/>
    <lineage>
        <taxon>Eukaryota</taxon>
        <taxon>Fungi</taxon>
        <taxon>Dikarya</taxon>
        <taxon>Ascomycota</taxon>
        <taxon>Pezizomycotina</taxon>
        <taxon>Dothideomycetes</taxon>
        <taxon>Pleosporomycetidae</taxon>
        <taxon>Pleosporales</taxon>
        <taxon>Pleosporineae</taxon>
        <taxon>Leptosphaeriaceae</taxon>
        <taxon>Plenodomus</taxon>
        <taxon>Plenodomus lingam/Leptosphaeria maculans species complex</taxon>
    </lineage>
</organism>
<protein>
    <recommendedName>
        <fullName evidence="4">PXA domain-containing protein</fullName>
    </recommendedName>
</protein>
<dbReference type="AlphaFoldDB" id="E5AAI4"/>
<dbReference type="GO" id="GO:0035091">
    <property type="term" value="F:phosphatidylinositol binding"/>
    <property type="evidence" value="ECO:0007669"/>
    <property type="project" value="TreeGrafter"/>
</dbReference>
<dbReference type="OrthoDB" id="5582218at2759"/>
<proteinExistence type="predicted"/>
<dbReference type="eggNOG" id="ENOG502RYEC">
    <property type="taxonomic scope" value="Eukaryota"/>
</dbReference>
<dbReference type="SMART" id="SM00313">
    <property type="entry name" value="PXA"/>
    <property type="match status" value="1"/>
</dbReference>
<sequence>MSTNPTENTESDMQNRSRLTGTARPVEVQKNLSDTTSDKATAAFIRRTLCSHEVLLGNGEKGQTTPRPIEEVLPPLTSSNEVDLQLYAIISVIIRDFVQAWYSKITPDQVFVNEIILIIAHCTTALEQRLQQVDLEALLFDEIPELVQAHLNSYHLAKAQAVSTSSLVSDTRLVYHTLHPHPALSPVPSEGVPGSSVEQRENESVWRQLLIQGLLAIILPTEDLENGCLRALVAEIFAEMIFANGISGKACESWLLWECITKIAEIIHTNETNESPQSVDDDPKQPLARLERFGLLAGQRDQKYAPGKLPTTTGQGHHKFRLSSILDLFWTTVHYVFWAFMALRVVVSSLVNVPSLPSRFIACEQSFAGAPSQPQLPHMGPATNGRMKGHKRPILSMKLWSCAAQIADLDVRMPWLLGFISMLHMGALVGPGRVGETDGVLDRFLSHAIHTRILNPALVPVLLRTIRATLFPNNALGPPRQIPSDEEARAIKDRCAASLLALLPVRVATIYFATSQREVQLEHMKETLSSFEDAYLNKHLIYQIVELIVVRLAPELGVQGVQELFEERMS</sequence>
<evidence type="ECO:0000256" key="2">
    <source>
        <dbReference type="ARBA" id="ARBA00022490"/>
    </source>
</evidence>
<evidence type="ECO:0000313" key="6">
    <source>
        <dbReference type="Proteomes" id="UP000002668"/>
    </source>
</evidence>
<dbReference type="GO" id="GO:0005770">
    <property type="term" value="C:late endosome"/>
    <property type="evidence" value="ECO:0007669"/>
    <property type="project" value="TreeGrafter"/>
</dbReference>
<dbReference type="PROSITE" id="PS51207">
    <property type="entry name" value="PXA"/>
    <property type="match status" value="1"/>
</dbReference>
<dbReference type="OMA" id="KEFVYSW"/>
<feature type="region of interest" description="Disordered" evidence="3">
    <location>
        <begin position="1"/>
        <end position="32"/>
    </location>
</feature>
<dbReference type="GeneID" id="13292072"/>
<reference evidence="6" key="1">
    <citation type="journal article" date="2011" name="Nat. Commun.">
        <title>Effector diversification within compartments of the Leptosphaeria maculans genome affected by Repeat-Induced Point mutations.</title>
        <authorList>
            <person name="Rouxel T."/>
            <person name="Grandaubert J."/>
            <person name="Hane J.K."/>
            <person name="Hoede C."/>
            <person name="van de Wouw A.P."/>
            <person name="Couloux A."/>
            <person name="Dominguez V."/>
            <person name="Anthouard V."/>
            <person name="Bally P."/>
            <person name="Bourras S."/>
            <person name="Cozijnsen A.J."/>
            <person name="Ciuffetti L.M."/>
            <person name="Degrave A."/>
            <person name="Dilmaghani A."/>
            <person name="Duret L."/>
            <person name="Fudal I."/>
            <person name="Goodwin S.B."/>
            <person name="Gout L."/>
            <person name="Glaser N."/>
            <person name="Linglin J."/>
            <person name="Kema G.H.J."/>
            <person name="Lapalu N."/>
            <person name="Lawrence C.B."/>
            <person name="May K."/>
            <person name="Meyer M."/>
            <person name="Ollivier B."/>
            <person name="Poulain J."/>
            <person name="Schoch C.L."/>
            <person name="Simon A."/>
            <person name="Spatafora J.W."/>
            <person name="Stachowiak A."/>
            <person name="Turgeon B.G."/>
            <person name="Tyler B.M."/>
            <person name="Vincent D."/>
            <person name="Weissenbach J."/>
            <person name="Amselem J."/>
            <person name="Quesneville H."/>
            <person name="Oliver R.P."/>
            <person name="Wincker P."/>
            <person name="Balesdent M.-H."/>
            <person name="Howlett B.J."/>
        </authorList>
    </citation>
    <scope>NUCLEOTIDE SEQUENCE [LARGE SCALE GENOMIC DNA]</scope>
    <source>
        <strain evidence="6">JN3 / isolate v23.1.3 / race Av1-4-5-6-7-8</strain>
    </source>
</reference>
<dbReference type="Pfam" id="PF02194">
    <property type="entry name" value="PXA"/>
    <property type="match status" value="1"/>
</dbReference>
<dbReference type="STRING" id="985895.E5AAI4"/>
<dbReference type="Proteomes" id="UP000002668">
    <property type="component" value="Genome"/>
</dbReference>